<feature type="domain" description="GST C-terminal" evidence="2">
    <location>
        <begin position="142"/>
        <end position="286"/>
    </location>
</feature>
<dbReference type="InterPro" id="IPR036249">
    <property type="entry name" value="Thioredoxin-like_sf"/>
</dbReference>
<dbReference type="InterPro" id="IPR036282">
    <property type="entry name" value="Glutathione-S-Trfase_C_sf"/>
</dbReference>
<dbReference type="GeneID" id="27354414"/>
<dbReference type="Proteomes" id="UP000053342">
    <property type="component" value="Unassembled WGS sequence"/>
</dbReference>
<dbReference type="Pfam" id="PF13417">
    <property type="entry name" value="GST_N_3"/>
    <property type="match status" value="1"/>
</dbReference>
<dbReference type="RefSeq" id="XP_016266908.1">
    <property type="nucleotide sequence ID" value="XM_016403011.1"/>
</dbReference>
<evidence type="ECO:0008006" key="5">
    <source>
        <dbReference type="Google" id="ProtNLM"/>
    </source>
</evidence>
<dbReference type="InterPro" id="IPR004045">
    <property type="entry name" value="Glutathione_S-Trfase_N"/>
</dbReference>
<dbReference type="EMBL" id="KN847333">
    <property type="protein sequence ID" value="KIW46692.1"/>
    <property type="molecule type" value="Genomic_DNA"/>
</dbReference>
<accession>A0A0D2CA17</accession>
<dbReference type="InterPro" id="IPR010987">
    <property type="entry name" value="Glutathione-S-Trfase_C-like"/>
</dbReference>
<dbReference type="VEuPathDB" id="FungiDB:PV06_02340"/>
<gene>
    <name evidence="3" type="ORF">PV06_02340</name>
</gene>
<dbReference type="PROSITE" id="PS50404">
    <property type="entry name" value="GST_NTER"/>
    <property type="match status" value="1"/>
</dbReference>
<feature type="domain" description="GST N-terminal" evidence="1">
    <location>
        <begin position="3"/>
        <end position="89"/>
    </location>
</feature>
<dbReference type="PROSITE" id="PS50405">
    <property type="entry name" value="GST_CTER"/>
    <property type="match status" value="1"/>
</dbReference>
<evidence type="ECO:0000313" key="4">
    <source>
        <dbReference type="Proteomes" id="UP000053342"/>
    </source>
</evidence>
<protein>
    <recommendedName>
        <fullName evidence="5">GST N-terminal domain-containing protein</fullName>
    </recommendedName>
</protein>
<dbReference type="SUPFAM" id="SSF47616">
    <property type="entry name" value="GST C-terminal domain-like"/>
    <property type="match status" value="1"/>
</dbReference>
<dbReference type="PANTHER" id="PTHR43968:SF6">
    <property type="entry name" value="GLUTATHIONE S-TRANSFERASE OMEGA"/>
    <property type="match status" value="1"/>
</dbReference>
<dbReference type="PANTHER" id="PTHR43968">
    <property type="match status" value="1"/>
</dbReference>
<reference evidence="3 4" key="1">
    <citation type="submission" date="2015-01" db="EMBL/GenBank/DDBJ databases">
        <title>The Genome Sequence of Exophiala oligosperma CBS72588.</title>
        <authorList>
            <consortium name="The Broad Institute Genomics Platform"/>
            <person name="Cuomo C."/>
            <person name="de Hoog S."/>
            <person name="Gorbushina A."/>
            <person name="Stielow B."/>
            <person name="Teixiera M."/>
            <person name="Abouelleil A."/>
            <person name="Chapman S.B."/>
            <person name="Priest M."/>
            <person name="Young S.K."/>
            <person name="Wortman J."/>
            <person name="Nusbaum C."/>
            <person name="Birren B."/>
        </authorList>
    </citation>
    <scope>NUCLEOTIDE SEQUENCE [LARGE SCALE GENOMIC DNA]</scope>
    <source>
        <strain evidence="3 4">CBS 72588</strain>
    </source>
</reference>
<dbReference type="Gene3D" id="1.20.1050.10">
    <property type="match status" value="1"/>
</dbReference>
<name>A0A0D2CA17_9EURO</name>
<evidence type="ECO:0000313" key="3">
    <source>
        <dbReference type="EMBL" id="KIW46692.1"/>
    </source>
</evidence>
<dbReference type="CDD" id="cd00570">
    <property type="entry name" value="GST_N_family"/>
    <property type="match status" value="1"/>
</dbReference>
<keyword evidence="4" id="KW-1185">Reference proteome</keyword>
<proteinExistence type="predicted"/>
<evidence type="ECO:0000259" key="2">
    <source>
        <dbReference type="PROSITE" id="PS50405"/>
    </source>
</evidence>
<organism evidence="3 4">
    <name type="scientific">Exophiala oligosperma</name>
    <dbReference type="NCBI Taxonomy" id="215243"/>
    <lineage>
        <taxon>Eukaryota</taxon>
        <taxon>Fungi</taxon>
        <taxon>Dikarya</taxon>
        <taxon>Ascomycota</taxon>
        <taxon>Pezizomycotina</taxon>
        <taxon>Eurotiomycetes</taxon>
        <taxon>Chaetothyriomycetidae</taxon>
        <taxon>Chaetothyriales</taxon>
        <taxon>Herpotrichiellaceae</taxon>
        <taxon>Exophiala</taxon>
    </lineage>
</organism>
<dbReference type="OrthoDB" id="412788at2759"/>
<dbReference type="HOGENOM" id="CLU_063115_0_0_1"/>
<dbReference type="STRING" id="215243.A0A0D2CA17"/>
<dbReference type="InterPro" id="IPR050983">
    <property type="entry name" value="GST_Omega/HSP26"/>
</dbReference>
<dbReference type="AlphaFoldDB" id="A0A0D2CA17"/>
<dbReference type="GO" id="GO:0005737">
    <property type="term" value="C:cytoplasm"/>
    <property type="evidence" value="ECO:0007669"/>
    <property type="project" value="TreeGrafter"/>
</dbReference>
<dbReference type="Gene3D" id="3.40.30.10">
    <property type="entry name" value="Glutaredoxin"/>
    <property type="match status" value="1"/>
</dbReference>
<sequence length="286" mass="32075">MAPKFTIYSSEASQWAMVPLLGIQEKGIQPHEYEHREIDLMGAGNFDVEYLKINHNGTLPALTTPSLDAPLTESADILEFLDRLEPSRGTNLAPNDAATKERAAQLIALVHSMDLGSNLILLTARDTEELEKVKGTFYDFITTRQRVLEENAARRPDHPFYGPKVAENGGVSKVYTTTPAGREHEEFFENTHRGYKAFAGAFDQLQSLLVLPYAAGDHITYADLNIVPWLSHVLCFAGAKDFDDFAALEAVVRKTVPGFKVGPKVRQWWKTMQERESFKKVFPVLH</sequence>
<evidence type="ECO:0000259" key="1">
    <source>
        <dbReference type="PROSITE" id="PS50404"/>
    </source>
</evidence>
<dbReference type="SUPFAM" id="SSF52833">
    <property type="entry name" value="Thioredoxin-like"/>
    <property type="match status" value="1"/>
</dbReference>